<evidence type="ECO:0000256" key="6">
    <source>
        <dbReference type="ARBA" id="ARBA00022592"/>
    </source>
</evidence>
<evidence type="ECO:0000256" key="7">
    <source>
        <dbReference type="SAM" id="MobiDB-lite"/>
    </source>
</evidence>
<feature type="domain" description="PhoU" evidence="8">
    <location>
        <begin position="16"/>
        <end position="103"/>
    </location>
</feature>
<protein>
    <submittedName>
        <fullName evidence="9">Phosphate transporter regulatory protein PhoU</fullName>
    </submittedName>
</protein>
<sequence length="233" mass="25496">MRKAFHDELAALCDQLAEMCALAVSAMERANQALLDSDLSLAEQVIADHEHIAAYNRRIEESAFRLLVLQQPVAGELRTVVGSMHIAADIDRMGALAVHVADISRLRHPDCALPDEVRASFTDMGSQAVRLAQTAQEVLVSRDPEAAARLRDEDDAVDAEHRHLFTLLLDRQWEDGVCSAVDVALLAAITSGSPIMPSRSESGSSSRRRAGGRCTRNSPEPVTVRRDWIPAVR</sequence>
<evidence type="ECO:0000256" key="5">
    <source>
        <dbReference type="ARBA" id="ARBA00022490"/>
    </source>
</evidence>
<dbReference type="InterPro" id="IPR038078">
    <property type="entry name" value="PhoU-like_sf"/>
</dbReference>
<dbReference type="PATRIC" id="fig|1214102.3.peg.3286"/>
<dbReference type="GO" id="GO:0006817">
    <property type="term" value="P:phosphate ion transport"/>
    <property type="evidence" value="ECO:0007669"/>
    <property type="project" value="UniProtKB-KW"/>
</dbReference>
<dbReference type="PANTHER" id="PTHR42930:SF3">
    <property type="entry name" value="PHOSPHATE-SPECIFIC TRANSPORT SYSTEM ACCESSORY PROTEIN PHOU"/>
    <property type="match status" value="1"/>
</dbReference>
<gene>
    <name evidence="9" type="ORF">MFORT_16569</name>
</gene>
<dbReference type="SUPFAM" id="SSF109755">
    <property type="entry name" value="PhoU-like"/>
    <property type="match status" value="1"/>
</dbReference>
<feature type="region of interest" description="Disordered" evidence="7">
    <location>
        <begin position="194"/>
        <end position="233"/>
    </location>
</feature>
<feature type="domain" description="PhoU" evidence="8">
    <location>
        <begin position="122"/>
        <end position="175"/>
    </location>
</feature>
<reference evidence="9 10" key="1">
    <citation type="journal article" date="2012" name="J. Bacteriol.">
        <title>Complete Genome Sequence of Mycobacterium fortuitum subsp. fortuitum Type Strain DSM46621.</title>
        <authorList>
            <person name="Ho Y.S."/>
            <person name="Adroub S.A."/>
            <person name="Aleisa F."/>
            <person name="Mahmood H."/>
            <person name="Othoum G."/>
            <person name="Rashid F."/>
            <person name="Zaher M."/>
            <person name="Ali S."/>
            <person name="Bitter W."/>
            <person name="Pain A."/>
            <person name="Abdallah A.M."/>
        </authorList>
    </citation>
    <scope>NUCLEOTIDE SEQUENCE [LARGE SCALE GENOMIC DNA]</scope>
    <source>
        <strain evidence="10">DSM46621</strain>
    </source>
</reference>
<dbReference type="GO" id="GO:0045936">
    <property type="term" value="P:negative regulation of phosphate metabolic process"/>
    <property type="evidence" value="ECO:0007669"/>
    <property type="project" value="InterPro"/>
</dbReference>
<dbReference type="FunFam" id="1.20.58.220:FF:000004">
    <property type="entry name" value="Phosphate-specific transport system accessory protein PhoU"/>
    <property type="match status" value="1"/>
</dbReference>
<feature type="compositionally biased region" description="Basic and acidic residues" evidence="7">
    <location>
        <begin position="223"/>
        <end position="233"/>
    </location>
</feature>
<dbReference type="EMBL" id="ALQB01000066">
    <property type="protein sequence ID" value="EJZ12860.1"/>
    <property type="molecule type" value="Genomic_DNA"/>
</dbReference>
<comment type="subunit">
    <text evidence="3">Homodimer.</text>
</comment>
<dbReference type="PANTHER" id="PTHR42930">
    <property type="entry name" value="PHOSPHATE-SPECIFIC TRANSPORT SYSTEM ACCESSORY PROTEIN PHOU"/>
    <property type="match status" value="1"/>
</dbReference>
<dbReference type="Proteomes" id="UP000006043">
    <property type="component" value="Unassembled WGS sequence"/>
</dbReference>
<keyword evidence="6" id="KW-0592">Phosphate transport</keyword>
<evidence type="ECO:0000259" key="8">
    <source>
        <dbReference type="Pfam" id="PF01895"/>
    </source>
</evidence>
<organism evidence="9 10">
    <name type="scientific">Mycolicibacterium fortuitum subsp. fortuitum DSM 46621 = ATCC 6841 = JCM 6387</name>
    <dbReference type="NCBI Taxonomy" id="1214102"/>
    <lineage>
        <taxon>Bacteria</taxon>
        <taxon>Bacillati</taxon>
        <taxon>Actinomycetota</taxon>
        <taxon>Actinomycetes</taxon>
        <taxon>Mycobacteriales</taxon>
        <taxon>Mycobacteriaceae</taxon>
        <taxon>Mycolicibacterium</taxon>
    </lineage>
</organism>
<comment type="subcellular location">
    <subcellularLocation>
        <location evidence="1">Cytoplasm</location>
    </subcellularLocation>
</comment>
<dbReference type="GO" id="GO:0005737">
    <property type="term" value="C:cytoplasm"/>
    <property type="evidence" value="ECO:0007669"/>
    <property type="project" value="UniProtKB-SubCell"/>
</dbReference>
<comment type="similarity">
    <text evidence="2">Belongs to the PhoU family.</text>
</comment>
<dbReference type="InterPro" id="IPR026022">
    <property type="entry name" value="PhoU_dom"/>
</dbReference>
<evidence type="ECO:0000256" key="1">
    <source>
        <dbReference type="ARBA" id="ARBA00004496"/>
    </source>
</evidence>
<dbReference type="Pfam" id="PF01895">
    <property type="entry name" value="PhoU"/>
    <property type="match status" value="2"/>
</dbReference>
<evidence type="ECO:0000256" key="2">
    <source>
        <dbReference type="ARBA" id="ARBA00008107"/>
    </source>
</evidence>
<evidence type="ECO:0000313" key="10">
    <source>
        <dbReference type="Proteomes" id="UP000006043"/>
    </source>
</evidence>
<evidence type="ECO:0000256" key="4">
    <source>
        <dbReference type="ARBA" id="ARBA00022448"/>
    </source>
</evidence>
<name>K0V5N5_MYCFO</name>
<evidence type="ECO:0000313" key="9">
    <source>
        <dbReference type="EMBL" id="EJZ12860.1"/>
    </source>
</evidence>
<accession>K0V5N5</accession>
<proteinExistence type="inferred from homology"/>
<dbReference type="Gene3D" id="1.20.58.220">
    <property type="entry name" value="Phosphate transport system protein phou homolog 2, domain 2"/>
    <property type="match status" value="1"/>
</dbReference>
<dbReference type="NCBIfam" id="TIGR02135">
    <property type="entry name" value="phoU_full"/>
    <property type="match status" value="1"/>
</dbReference>
<keyword evidence="4" id="KW-0813">Transport</keyword>
<keyword evidence="5" id="KW-0963">Cytoplasm</keyword>
<evidence type="ECO:0000256" key="3">
    <source>
        <dbReference type="ARBA" id="ARBA00011738"/>
    </source>
</evidence>
<dbReference type="AlphaFoldDB" id="K0V5N5"/>
<dbReference type="GO" id="GO:0030643">
    <property type="term" value="P:intracellular phosphate ion homeostasis"/>
    <property type="evidence" value="ECO:0007669"/>
    <property type="project" value="InterPro"/>
</dbReference>
<dbReference type="InterPro" id="IPR028366">
    <property type="entry name" value="PhoU"/>
</dbReference>
<dbReference type="HOGENOM" id="CLU_078518_1_0_11"/>
<comment type="caution">
    <text evidence="9">The sequence shown here is derived from an EMBL/GenBank/DDBJ whole genome shotgun (WGS) entry which is preliminary data.</text>
</comment>